<dbReference type="PANTHER" id="PTHR21310:SF41">
    <property type="entry name" value="3'-PHOSPHOTRANSFERASE, PUTATIVE-RELATED"/>
    <property type="match status" value="1"/>
</dbReference>
<dbReference type="PANTHER" id="PTHR21310">
    <property type="entry name" value="AMINOGLYCOSIDE PHOSPHOTRANSFERASE-RELATED-RELATED"/>
    <property type="match status" value="1"/>
</dbReference>
<feature type="binding site" evidence="8">
    <location>
        <position position="245"/>
    </location>
    <ligand>
        <name>Mg(2+)</name>
        <dbReference type="ChEBI" id="CHEBI:18420"/>
    </ligand>
</feature>
<organism evidence="11 12">
    <name type="scientific">Streptomyces griseoviridis</name>
    <dbReference type="NCBI Taxonomy" id="45398"/>
    <lineage>
        <taxon>Bacteria</taxon>
        <taxon>Bacillati</taxon>
        <taxon>Actinomycetota</taxon>
        <taxon>Actinomycetes</taxon>
        <taxon>Kitasatosporales</taxon>
        <taxon>Streptomycetaceae</taxon>
        <taxon>Streptomyces</taxon>
    </lineage>
</organism>
<name>A0A918G5P5_STRGD</name>
<reference evidence="11" key="1">
    <citation type="journal article" date="2014" name="Int. J. Syst. Evol. Microbiol.">
        <title>Complete genome sequence of Corynebacterium casei LMG S-19264T (=DSM 44701T), isolated from a smear-ripened cheese.</title>
        <authorList>
            <consortium name="US DOE Joint Genome Institute (JGI-PGF)"/>
            <person name="Walter F."/>
            <person name="Albersmeier A."/>
            <person name="Kalinowski J."/>
            <person name="Ruckert C."/>
        </authorList>
    </citation>
    <scope>NUCLEOTIDE SEQUENCE</scope>
    <source>
        <strain evidence="11">JCM 4234</strain>
    </source>
</reference>
<evidence type="ECO:0000256" key="9">
    <source>
        <dbReference type="SAM" id="MobiDB-lite"/>
    </source>
</evidence>
<keyword evidence="2" id="KW-0808">Transferase</keyword>
<dbReference type="Gene3D" id="3.90.1200.10">
    <property type="match status" value="1"/>
</dbReference>
<evidence type="ECO:0000256" key="6">
    <source>
        <dbReference type="ARBA" id="ARBA00023251"/>
    </source>
</evidence>
<dbReference type="AlphaFoldDB" id="A0A918G5P5"/>
<dbReference type="GO" id="GO:0016301">
    <property type="term" value="F:kinase activity"/>
    <property type="evidence" value="ECO:0007669"/>
    <property type="project" value="UniProtKB-KW"/>
</dbReference>
<comment type="caution">
    <text evidence="11">The sequence shown here is derived from an EMBL/GenBank/DDBJ whole genome shotgun (WGS) entry which is preliminary data.</text>
</comment>
<keyword evidence="5" id="KW-0067">ATP-binding</keyword>
<dbReference type="Pfam" id="PF01636">
    <property type="entry name" value="APH"/>
    <property type="match status" value="1"/>
</dbReference>
<evidence type="ECO:0000256" key="3">
    <source>
        <dbReference type="ARBA" id="ARBA00022741"/>
    </source>
</evidence>
<keyword evidence="8" id="KW-0460">Magnesium</keyword>
<keyword evidence="12" id="KW-1185">Reference proteome</keyword>
<keyword evidence="6" id="KW-0046">Antibiotic resistance</keyword>
<evidence type="ECO:0000256" key="8">
    <source>
        <dbReference type="PIRSR" id="PIRSR000706-2"/>
    </source>
</evidence>
<protein>
    <submittedName>
        <fullName evidence="11">Streptomycin phosphotransferase</fullName>
    </submittedName>
</protein>
<dbReference type="GO" id="GO:0046872">
    <property type="term" value="F:metal ion binding"/>
    <property type="evidence" value="ECO:0007669"/>
    <property type="project" value="UniProtKB-KW"/>
</dbReference>
<dbReference type="InterPro" id="IPR002575">
    <property type="entry name" value="Aminoglycoside_PTrfase"/>
</dbReference>
<feature type="active site" description="Proton acceptor" evidence="7">
    <location>
        <position position="225"/>
    </location>
</feature>
<accession>A0A918G5P5</accession>
<evidence type="ECO:0000256" key="5">
    <source>
        <dbReference type="ARBA" id="ARBA00022840"/>
    </source>
</evidence>
<reference evidence="11" key="2">
    <citation type="submission" date="2020-09" db="EMBL/GenBank/DDBJ databases">
        <authorList>
            <person name="Sun Q."/>
            <person name="Ohkuma M."/>
        </authorList>
    </citation>
    <scope>NUCLEOTIDE SEQUENCE</scope>
    <source>
        <strain evidence="11">JCM 4234</strain>
    </source>
</reference>
<feature type="region of interest" description="Disordered" evidence="9">
    <location>
        <begin position="1"/>
        <end position="29"/>
    </location>
</feature>
<evidence type="ECO:0000259" key="10">
    <source>
        <dbReference type="Pfam" id="PF01636"/>
    </source>
</evidence>
<evidence type="ECO:0000256" key="1">
    <source>
        <dbReference type="ARBA" id="ARBA00006219"/>
    </source>
</evidence>
<evidence type="ECO:0000313" key="12">
    <source>
        <dbReference type="Proteomes" id="UP000653493"/>
    </source>
</evidence>
<dbReference type="InterPro" id="IPR024165">
    <property type="entry name" value="Kan/Strep_kinase"/>
</dbReference>
<keyword evidence="8" id="KW-0479">Metal-binding</keyword>
<dbReference type="Gene3D" id="3.30.200.20">
    <property type="entry name" value="Phosphorylase Kinase, domain 1"/>
    <property type="match status" value="1"/>
</dbReference>
<dbReference type="InterPro" id="IPR051678">
    <property type="entry name" value="AGP_Transferase"/>
</dbReference>
<dbReference type="GO" id="GO:0016773">
    <property type="term" value="F:phosphotransferase activity, alcohol group as acceptor"/>
    <property type="evidence" value="ECO:0007669"/>
    <property type="project" value="InterPro"/>
</dbReference>
<dbReference type="CDD" id="cd05150">
    <property type="entry name" value="APH"/>
    <property type="match status" value="1"/>
</dbReference>
<gene>
    <name evidence="11" type="ORF">GCM10010238_03810</name>
</gene>
<sequence>MARPGADSGACRTPTGSRGSVARPGAPGLTTVAAMSDRPAPRTVSPMLLGVDDDGWSPVTAGESGAAVFRSADATRYAKCVPAADAAGLAAERDRVVWLGDQGVPGPRVLDWRSGDAGACLVTRAVSGTPADQVSAEDLRTAWGPLADAVRRLHEVPVSRCPFRRGLDAMVAMARDVVARDAVDPDFLPVDQRRTPPAELLDRLTRQVSRRREQEAADTVVCHGDLCLPNIVLDPRTLDVAGFIDLGRLGPADRHADLALLLANARETWPDEERARAADTAFAERYGTALDPDRLRFYLHLDPLTWG</sequence>
<dbReference type="GO" id="GO:0005524">
    <property type="term" value="F:ATP binding"/>
    <property type="evidence" value="ECO:0007669"/>
    <property type="project" value="UniProtKB-KW"/>
</dbReference>
<evidence type="ECO:0000313" key="11">
    <source>
        <dbReference type="EMBL" id="GGS18905.1"/>
    </source>
</evidence>
<proteinExistence type="inferred from homology"/>
<comment type="similarity">
    <text evidence="1">Belongs to the aminoglycoside phosphotransferase family.</text>
</comment>
<dbReference type="Proteomes" id="UP000653493">
    <property type="component" value="Unassembled WGS sequence"/>
</dbReference>
<dbReference type="InterPro" id="IPR011009">
    <property type="entry name" value="Kinase-like_dom_sf"/>
</dbReference>
<keyword evidence="4" id="KW-0418">Kinase</keyword>
<feature type="binding site" evidence="8">
    <location>
        <position position="230"/>
    </location>
    <ligand>
        <name>Mg(2+)</name>
        <dbReference type="ChEBI" id="CHEBI:18420"/>
    </ligand>
</feature>
<dbReference type="EMBL" id="BMSL01000001">
    <property type="protein sequence ID" value="GGS18905.1"/>
    <property type="molecule type" value="Genomic_DNA"/>
</dbReference>
<evidence type="ECO:0000256" key="7">
    <source>
        <dbReference type="PIRSR" id="PIRSR000706-1"/>
    </source>
</evidence>
<dbReference type="PIRSF" id="PIRSF000706">
    <property type="entry name" value="Kanamycin_kin"/>
    <property type="match status" value="1"/>
</dbReference>
<evidence type="ECO:0000256" key="4">
    <source>
        <dbReference type="ARBA" id="ARBA00022777"/>
    </source>
</evidence>
<dbReference type="GO" id="GO:0046677">
    <property type="term" value="P:response to antibiotic"/>
    <property type="evidence" value="ECO:0007669"/>
    <property type="project" value="UniProtKB-KW"/>
</dbReference>
<dbReference type="NCBIfam" id="NF032896">
    <property type="entry name" value="APH_3pp"/>
    <property type="match status" value="1"/>
</dbReference>
<dbReference type="SUPFAM" id="SSF56112">
    <property type="entry name" value="Protein kinase-like (PK-like)"/>
    <property type="match status" value="1"/>
</dbReference>
<feature type="domain" description="Aminoglycoside phosphotransferase" evidence="10">
    <location>
        <begin position="56"/>
        <end position="298"/>
    </location>
</feature>
<keyword evidence="3" id="KW-0547">Nucleotide-binding</keyword>
<evidence type="ECO:0000256" key="2">
    <source>
        <dbReference type="ARBA" id="ARBA00022679"/>
    </source>
</evidence>